<dbReference type="PROSITE" id="PS51257">
    <property type="entry name" value="PROKAR_LIPOPROTEIN"/>
    <property type="match status" value="1"/>
</dbReference>
<proteinExistence type="predicted"/>
<dbReference type="EMBL" id="CP014342">
    <property type="protein sequence ID" value="AMX83348.1"/>
    <property type="molecule type" value="Genomic_DNA"/>
</dbReference>
<reference evidence="2 3" key="1">
    <citation type="submission" date="2016-02" db="EMBL/GenBank/DDBJ databases">
        <title>Complete genome sequence of Geobacillus subterraneus KCTC 3922T.</title>
        <authorList>
            <person name="Lee D.-W."/>
            <person name="Lee Y.-J."/>
            <person name="Lee S.-J."/>
            <person name="Park G.-S."/>
            <person name="Lee S.-J."/>
            <person name="Shin J.-H."/>
        </authorList>
    </citation>
    <scope>NUCLEOTIDE SEQUENCE [LARGE SCALE GENOMIC DNA]</scope>
    <source>
        <strain evidence="2 3">KCTC 3922</strain>
    </source>
</reference>
<name>A0ABN4NFF6_9BACL</name>
<dbReference type="Proteomes" id="UP000076226">
    <property type="component" value="Chromosome"/>
</dbReference>
<dbReference type="RefSeq" id="WP_063165677.1">
    <property type="nucleotide sequence ID" value="NZ_CP014342.1"/>
</dbReference>
<gene>
    <name evidence="2" type="ORF">GS3922_06440</name>
</gene>
<keyword evidence="1" id="KW-0732">Signal</keyword>
<evidence type="ECO:0000256" key="1">
    <source>
        <dbReference type="SAM" id="SignalP"/>
    </source>
</evidence>
<dbReference type="Gene3D" id="2.60.40.3830">
    <property type="match status" value="1"/>
</dbReference>
<accession>A0ABN4NFF6</accession>
<dbReference type="InterPro" id="IPR032366">
    <property type="entry name" value="DUF4871"/>
</dbReference>
<sequence>MKQFISCIFLFLLLLVGCSNNVEKSKEEKWEVSPTFSTDYGEMFGKEGKIGIIGGEVKAGKGQKWMWHFWGSEDISYKEWEVKAVHQDTNKEINPILFKDEKLTPKDKEIQGHARSQVSFPSPGLWKIKVFIDNKFFDEFVVEVKN</sequence>
<protein>
    <recommendedName>
        <fullName evidence="4">DUF4871 domain-containing protein</fullName>
    </recommendedName>
</protein>
<organism evidence="2 3">
    <name type="scientific">Geobacillus subterraneus</name>
    <dbReference type="NCBI Taxonomy" id="129338"/>
    <lineage>
        <taxon>Bacteria</taxon>
        <taxon>Bacillati</taxon>
        <taxon>Bacillota</taxon>
        <taxon>Bacilli</taxon>
        <taxon>Bacillales</taxon>
        <taxon>Anoxybacillaceae</taxon>
        <taxon>Geobacillus</taxon>
    </lineage>
</organism>
<evidence type="ECO:0000313" key="2">
    <source>
        <dbReference type="EMBL" id="AMX83348.1"/>
    </source>
</evidence>
<evidence type="ECO:0008006" key="4">
    <source>
        <dbReference type="Google" id="ProtNLM"/>
    </source>
</evidence>
<dbReference type="Pfam" id="PF16167">
    <property type="entry name" value="DUF4871"/>
    <property type="match status" value="1"/>
</dbReference>
<evidence type="ECO:0000313" key="3">
    <source>
        <dbReference type="Proteomes" id="UP000076226"/>
    </source>
</evidence>
<feature type="signal peptide" evidence="1">
    <location>
        <begin position="1"/>
        <end position="21"/>
    </location>
</feature>
<feature type="chain" id="PRO_5047278095" description="DUF4871 domain-containing protein" evidence="1">
    <location>
        <begin position="22"/>
        <end position="146"/>
    </location>
</feature>
<keyword evidence="3" id="KW-1185">Reference proteome</keyword>